<feature type="signal peptide" evidence="1">
    <location>
        <begin position="1"/>
        <end position="23"/>
    </location>
</feature>
<feature type="chain" id="PRO_5026865585" evidence="1">
    <location>
        <begin position="24"/>
        <end position="167"/>
    </location>
</feature>
<sequence length="167" mass="19065">MKRQTRLWIAAALMLAAAGAASAGTVQVSYQEPDKFIDVPFWEQDRAQLLKELTAHFEHLGKQLPANQQLKITVTEIDLAGRVEPRRNTLRDIRILRGGADWPTMQLKYALEEEGKVLASGESNLNNMDYLHGINHYRSGDLLRYEKPMLDNWFKATFKVPTQLSKK</sequence>
<name>A0A6N9HH57_9BURK</name>
<evidence type="ECO:0000313" key="3">
    <source>
        <dbReference type="Proteomes" id="UP000448575"/>
    </source>
</evidence>
<evidence type="ECO:0000256" key="1">
    <source>
        <dbReference type="SAM" id="SignalP"/>
    </source>
</evidence>
<protein>
    <submittedName>
        <fullName evidence="2">DUF3016 domain-containing protein</fullName>
    </submittedName>
</protein>
<dbReference type="Pfam" id="PF11454">
    <property type="entry name" value="DUF3016"/>
    <property type="match status" value="1"/>
</dbReference>
<proteinExistence type="predicted"/>
<keyword evidence="3" id="KW-1185">Reference proteome</keyword>
<evidence type="ECO:0000313" key="2">
    <source>
        <dbReference type="EMBL" id="MYN02689.1"/>
    </source>
</evidence>
<dbReference type="EMBL" id="WWCJ01000007">
    <property type="protein sequence ID" value="MYN02689.1"/>
    <property type="molecule type" value="Genomic_DNA"/>
</dbReference>
<reference evidence="2 3" key="1">
    <citation type="submission" date="2019-12" db="EMBL/GenBank/DDBJ databases">
        <title>Novel species isolated from a subtropical stream in China.</title>
        <authorList>
            <person name="Lu H."/>
        </authorList>
    </citation>
    <scope>NUCLEOTIDE SEQUENCE [LARGE SCALE GENOMIC DNA]</scope>
    <source>
        <strain evidence="2 3">DS3</strain>
    </source>
</reference>
<gene>
    <name evidence="2" type="ORF">GTP41_11330</name>
</gene>
<organism evidence="2 3">
    <name type="scientific">Pseudoduganella guangdongensis</name>
    <dbReference type="NCBI Taxonomy" id="2692179"/>
    <lineage>
        <taxon>Bacteria</taxon>
        <taxon>Pseudomonadati</taxon>
        <taxon>Pseudomonadota</taxon>
        <taxon>Betaproteobacteria</taxon>
        <taxon>Burkholderiales</taxon>
        <taxon>Oxalobacteraceae</taxon>
        <taxon>Telluria group</taxon>
        <taxon>Pseudoduganella</taxon>
    </lineage>
</organism>
<dbReference type="InterPro" id="IPR021557">
    <property type="entry name" value="DUF3016"/>
</dbReference>
<dbReference type="Proteomes" id="UP000448575">
    <property type="component" value="Unassembled WGS sequence"/>
</dbReference>
<dbReference type="AlphaFoldDB" id="A0A6N9HH57"/>
<accession>A0A6N9HH57</accession>
<dbReference type="RefSeq" id="WP_161025691.1">
    <property type="nucleotide sequence ID" value="NZ_WWCJ01000007.1"/>
</dbReference>
<keyword evidence="1" id="KW-0732">Signal</keyword>
<comment type="caution">
    <text evidence="2">The sequence shown here is derived from an EMBL/GenBank/DDBJ whole genome shotgun (WGS) entry which is preliminary data.</text>
</comment>